<name>A0AAV7MW23_PLEWA</name>
<feature type="region of interest" description="Disordered" evidence="1">
    <location>
        <begin position="178"/>
        <end position="213"/>
    </location>
</feature>
<dbReference type="Proteomes" id="UP001066276">
    <property type="component" value="Chromosome 9"/>
</dbReference>
<proteinExistence type="predicted"/>
<keyword evidence="3" id="KW-1185">Reference proteome</keyword>
<sequence length="233" mass="25145">MLTALCCAAQDLHALCSLDAVVTVFTLRAVCAPSTQRSGFRSSCCRDAEGVIVARQLTRQRDNSCFPVHQWEGGAASSRELLGCGATGKELLLGGEPAAASREARSIVPNYRQSPNLRQWDRTLRTSLIITTQVLEDKDPAVSLSLFLVARGSDPARQLILSAQAATPKVFTQVRTPAQGNTAQRHNGKAPEHRARKNISRNEDGAGGVSWSSCVTSPPDNHLEKCKRRKAGI</sequence>
<comment type="caution">
    <text evidence="2">The sequence shown here is derived from an EMBL/GenBank/DDBJ whole genome shotgun (WGS) entry which is preliminary data.</text>
</comment>
<reference evidence="2" key="1">
    <citation type="journal article" date="2022" name="bioRxiv">
        <title>Sequencing and chromosome-scale assembly of the giantPleurodeles waltlgenome.</title>
        <authorList>
            <person name="Brown T."/>
            <person name="Elewa A."/>
            <person name="Iarovenko S."/>
            <person name="Subramanian E."/>
            <person name="Araus A.J."/>
            <person name="Petzold A."/>
            <person name="Susuki M."/>
            <person name="Suzuki K.-i.T."/>
            <person name="Hayashi T."/>
            <person name="Toyoda A."/>
            <person name="Oliveira C."/>
            <person name="Osipova E."/>
            <person name="Leigh N.D."/>
            <person name="Simon A."/>
            <person name="Yun M.H."/>
        </authorList>
    </citation>
    <scope>NUCLEOTIDE SEQUENCE</scope>
    <source>
        <strain evidence="2">20211129_DDA</strain>
        <tissue evidence="2">Liver</tissue>
    </source>
</reference>
<evidence type="ECO:0000313" key="2">
    <source>
        <dbReference type="EMBL" id="KAJ1107817.1"/>
    </source>
</evidence>
<organism evidence="2 3">
    <name type="scientific">Pleurodeles waltl</name>
    <name type="common">Iberian ribbed newt</name>
    <dbReference type="NCBI Taxonomy" id="8319"/>
    <lineage>
        <taxon>Eukaryota</taxon>
        <taxon>Metazoa</taxon>
        <taxon>Chordata</taxon>
        <taxon>Craniata</taxon>
        <taxon>Vertebrata</taxon>
        <taxon>Euteleostomi</taxon>
        <taxon>Amphibia</taxon>
        <taxon>Batrachia</taxon>
        <taxon>Caudata</taxon>
        <taxon>Salamandroidea</taxon>
        <taxon>Salamandridae</taxon>
        <taxon>Pleurodelinae</taxon>
        <taxon>Pleurodeles</taxon>
    </lineage>
</organism>
<gene>
    <name evidence="2" type="ORF">NDU88_005206</name>
</gene>
<evidence type="ECO:0000256" key="1">
    <source>
        <dbReference type="SAM" id="MobiDB-lite"/>
    </source>
</evidence>
<dbReference type="EMBL" id="JANPWB010000013">
    <property type="protein sequence ID" value="KAJ1107817.1"/>
    <property type="molecule type" value="Genomic_DNA"/>
</dbReference>
<protein>
    <submittedName>
        <fullName evidence="2">Uncharacterized protein</fullName>
    </submittedName>
</protein>
<accession>A0AAV7MW23</accession>
<dbReference type="AlphaFoldDB" id="A0AAV7MW23"/>
<evidence type="ECO:0000313" key="3">
    <source>
        <dbReference type="Proteomes" id="UP001066276"/>
    </source>
</evidence>